<proteinExistence type="predicted"/>
<sequence>MLVKERNKDEYLFTPININSHLPHLVLPQQGHTSMSVDPTEAGTESARQLRRLVELSKRAGIQLPREFVRSAGSDRPPPLAKMIRGGRGGEVRLKLYLSLTLIAVKAPYGVRQMAGRSWASALALPAPESRGARRIGDALNWLCAEKLIALERDPARPPRIAMLSPVGDGTAYERPGSRYTTLTTGFWTNQWITVLSSSAVALLLVLLDLQGGEKEQSNAPWLAGDQWPRYGISPDTRTRATKELQRAGLLTVSRVPQGKEFDYLRLRNTYWVHKERLEEPAELRS</sequence>
<evidence type="ECO:0000313" key="2">
    <source>
        <dbReference type="Proteomes" id="UP000605568"/>
    </source>
</evidence>
<gene>
    <name evidence="1" type="ORF">GCM10017774_21570</name>
</gene>
<evidence type="ECO:0000313" key="1">
    <source>
        <dbReference type="EMBL" id="GHH35791.1"/>
    </source>
</evidence>
<evidence type="ECO:0008006" key="3">
    <source>
        <dbReference type="Google" id="ProtNLM"/>
    </source>
</evidence>
<organism evidence="1 2">
    <name type="scientific">Lentzea cavernae</name>
    <dbReference type="NCBI Taxonomy" id="2020703"/>
    <lineage>
        <taxon>Bacteria</taxon>
        <taxon>Bacillati</taxon>
        <taxon>Actinomycetota</taxon>
        <taxon>Actinomycetes</taxon>
        <taxon>Pseudonocardiales</taxon>
        <taxon>Pseudonocardiaceae</taxon>
        <taxon>Lentzea</taxon>
    </lineage>
</organism>
<name>A0ABQ3M9U4_9PSEU</name>
<accession>A0ABQ3M9U4</accession>
<dbReference type="EMBL" id="BNAR01000003">
    <property type="protein sequence ID" value="GHH35791.1"/>
    <property type="molecule type" value="Genomic_DNA"/>
</dbReference>
<comment type="caution">
    <text evidence="1">The sequence shown here is derived from an EMBL/GenBank/DDBJ whole genome shotgun (WGS) entry which is preliminary data.</text>
</comment>
<reference evidence="2" key="1">
    <citation type="journal article" date="2019" name="Int. J. Syst. Evol. Microbiol.">
        <title>The Global Catalogue of Microorganisms (GCM) 10K type strain sequencing project: providing services to taxonomists for standard genome sequencing and annotation.</title>
        <authorList>
            <consortium name="The Broad Institute Genomics Platform"/>
            <consortium name="The Broad Institute Genome Sequencing Center for Infectious Disease"/>
            <person name="Wu L."/>
            <person name="Ma J."/>
        </authorList>
    </citation>
    <scope>NUCLEOTIDE SEQUENCE [LARGE SCALE GENOMIC DNA]</scope>
    <source>
        <strain evidence="2">CGMCC 4.7367</strain>
    </source>
</reference>
<keyword evidence="2" id="KW-1185">Reference proteome</keyword>
<protein>
    <recommendedName>
        <fullName evidence="3">Helix-turn-helix domain-containing protein</fullName>
    </recommendedName>
</protein>
<dbReference type="Proteomes" id="UP000605568">
    <property type="component" value="Unassembled WGS sequence"/>
</dbReference>